<dbReference type="EMBL" id="JACNJZ010000032">
    <property type="protein sequence ID" value="MBC8316432.1"/>
    <property type="molecule type" value="Genomic_DNA"/>
</dbReference>
<dbReference type="SUPFAM" id="SSF52540">
    <property type="entry name" value="P-loop containing nucleoside triphosphate hydrolases"/>
    <property type="match status" value="2"/>
</dbReference>
<name>A0A8J6TES5_9BACT</name>
<proteinExistence type="predicted"/>
<evidence type="ECO:0000313" key="2">
    <source>
        <dbReference type="EMBL" id="MBC8316432.1"/>
    </source>
</evidence>
<accession>A0A8J6TES5</accession>
<dbReference type="InterPro" id="IPR038727">
    <property type="entry name" value="NadR/Ttd14_AAA_dom"/>
</dbReference>
<organism evidence="2 3">
    <name type="scientific">Candidatus Desulfobia pelagia</name>
    <dbReference type="NCBI Taxonomy" id="2841692"/>
    <lineage>
        <taxon>Bacteria</taxon>
        <taxon>Pseudomonadati</taxon>
        <taxon>Thermodesulfobacteriota</taxon>
        <taxon>Desulfobulbia</taxon>
        <taxon>Desulfobulbales</taxon>
        <taxon>Desulfobulbaceae</taxon>
        <taxon>Candidatus Desulfobia</taxon>
    </lineage>
</organism>
<feature type="domain" description="NadR/Ttd14 AAA" evidence="1">
    <location>
        <begin position="8"/>
        <end position="97"/>
    </location>
</feature>
<sequence>MNKKGIGLCGSHRTGKTTLAKEISEKTGVEFIQTSTSEVFSQNGLHPSEPMDFTTRIWIQNKVVSAAEKVWSEAQERFITDRTPIDMMAYTLADIDGASSVDFSALEEYLGHCFRVTDSLFSHLFILQPAIPLVHEEGKAALNRAYMEHLNILMQGLCCDQRLHCPVVTVPRHIIPLDDRVEVIVDIVSEKEKKAKL</sequence>
<reference evidence="2 3" key="1">
    <citation type="submission" date="2020-08" db="EMBL/GenBank/DDBJ databases">
        <title>Bridging the membrane lipid divide: bacteria of the FCB group superphylum have the potential to synthesize archaeal ether lipids.</title>
        <authorList>
            <person name="Villanueva L."/>
            <person name="Von Meijenfeldt F.A.B."/>
            <person name="Westbye A.B."/>
            <person name="Yadav S."/>
            <person name="Hopmans E.C."/>
            <person name="Dutilh B.E."/>
            <person name="Sinninghe Damste J.S."/>
        </authorList>
    </citation>
    <scope>NUCLEOTIDE SEQUENCE [LARGE SCALE GENOMIC DNA]</scope>
    <source>
        <strain evidence="2">NIOZ-UU47</strain>
    </source>
</reference>
<dbReference type="Proteomes" id="UP000614424">
    <property type="component" value="Unassembled WGS sequence"/>
</dbReference>
<protein>
    <submittedName>
        <fullName evidence="2">AAA family ATPase</fullName>
    </submittedName>
</protein>
<comment type="caution">
    <text evidence="2">The sequence shown here is derived from an EMBL/GenBank/DDBJ whole genome shotgun (WGS) entry which is preliminary data.</text>
</comment>
<dbReference type="AlphaFoldDB" id="A0A8J6TES5"/>
<evidence type="ECO:0000259" key="1">
    <source>
        <dbReference type="Pfam" id="PF13521"/>
    </source>
</evidence>
<dbReference type="Pfam" id="PF13521">
    <property type="entry name" value="AAA_28"/>
    <property type="match status" value="1"/>
</dbReference>
<evidence type="ECO:0000313" key="3">
    <source>
        <dbReference type="Proteomes" id="UP000614424"/>
    </source>
</evidence>
<dbReference type="Gene3D" id="3.40.50.300">
    <property type="entry name" value="P-loop containing nucleotide triphosphate hydrolases"/>
    <property type="match status" value="1"/>
</dbReference>
<dbReference type="InterPro" id="IPR027417">
    <property type="entry name" value="P-loop_NTPase"/>
</dbReference>
<gene>
    <name evidence="2" type="ORF">H8E41_00905</name>
</gene>